<feature type="chain" id="PRO_5006143338" description="Secreted protein" evidence="1">
    <location>
        <begin position="18"/>
        <end position="327"/>
    </location>
</feature>
<comment type="caution">
    <text evidence="2">The sequence shown here is derived from an EMBL/GenBank/DDBJ whole genome shotgun (WGS) entry which is preliminary data.</text>
</comment>
<dbReference type="AlphaFoldDB" id="A0A0P7ULF9"/>
<evidence type="ECO:0000256" key="1">
    <source>
        <dbReference type="SAM" id="SignalP"/>
    </source>
</evidence>
<dbReference type="EMBL" id="JARO02010888">
    <property type="protein sequence ID" value="KPP60326.1"/>
    <property type="molecule type" value="Genomic_DNA"/>
</dbReference>
<protein>
    <recommendedName>
        <fullName evidence="4">Secreted protein</fullName>
    </recommendedName>
</protein>
<evidence type="ECO:0000313" key="2">
    <source>
        <dbReference type="EMBL" id="KPP60326.1"/>
    </source>
</evidence>
<reference evidence="2 3" key="1">
    <citation type="submission" date="2015-08" db="EMBL/GenBank/DDBJ databases">
        <title>The genome of the Asian arowana (Scleropages formosus).</title>
        <authorList>
            <person name="Tan M.H."/>
            <person name="Gan H.M."/>
            <person name="Croft L.J."/>
            <person name="Austin C.M."/>
        </authorList>
    </citation>
    <scope>NUCLEOTIDE SEQUENCE [LARGE SCALE GENOMIC DNA]</scope>
    <source>
        <strain evidence="2">Aro1</strain>
    </source>
</reference>
<dbReference type="Proteomes" id="UP000034805">
    <property type="component" value="Unassembled WGS sequence"/>
</dbReference>
<gene>
    <name evidence="2" type="ORF">Z043_121686</name>
</gene>
<evidence type="ECO:0008006" key="4">
    <source>
        <dbReference type="Google" id="ProtNLM"/>
    </source>
</evidence>
<organism evidence="2 3">
    <name type="scientific">Scleropages formosus</name>
    <name type="common">Asian bonytongue</name>
    <name type="synonym">Osteoglossum formosum</name>
    <dbReference type="NCBI Taxonomy" id="113540"/>
    <lineage>
        <taxon>Eukaryota</taxon>
        <taxon>Metazoa</taxon>
        <taxon>Chordata</taxon>
        <taxon>Craniata</taxon>
        <taxon>Vertebrata</taxon>
        <taxon>Euteleostomi</taxon>
        <taxon>Actinopterygii</taxon>
        <taxon>Neopterygii</taxon>
        <taxon>Teleostei</taxon>
        <taxon>Osteoglossocephala</taxon>
        <taxon>Osteoglossomorpha</taxon>
        <taxon>Osteoglossiformes</taxon>
        <taxon>Osteoglossidae</taxon>
        <taxon>Scleropages</taxon>
    </lineage>
</organism>
<keyword evidence="1" id="KW-0732">Signal</keyword>
<proteinExistence type="predicted"/>
<name>A0A0P7ULF9_SCLFO</name>
<feature type="signal peptide" evidence="1">
    <location>
        <begin position="1"/>
        <end position="17"/>
    </location>
</feature>
<feature type="non-terminal residue" evidence="2">
    <location>
        <position position="1"/>
    </location>
</feature>
<sequence length="327" mass="34845">PYSVLLSLFLTLPRFSAHLLIILLQGCQVLPCLRELALLHALSHVPVDKGPLGIHQVKLVVQSGPGLSDSSGIAQHAHSPLHLGQVTTRNRSGGLTNLETSGAPIHKLYGTLCLYVGDGSIHILGHDVTTVQHAAGHVLSMAWVALHHLVGRLKAGTCDLCNRQLLVVGLLSRYDGKVDARVGHQVGLKFGEVHIQSSIEAQRGSDGGHNLADESVEGGVSGQDRVVGLHNSSGHLGSWIDGKLKFGLLAIVDREALHQQRESVKGIIPATNGLVTWHAAIRLDAMLQAVQLPACIANLHSGLAHVDGDALTLNKQPQKKKGEDRKK</sequence>
<feature type="non-terminal residue" evidence="2">
    <location>
        <position position="327"/>
    </location>
</feature>
<evidence type="ECO:0000313" key="3">
    <source>
        <dbReference type="Proteomes" id="UP000034805"/>
    </source>
</evidence>
<accession>A0A0P7ULF9</accession>